<feature type="domain" description="Mycothiol-dependent maleylpyruvate isomerase metal-binding" evidence="2">
    <location>
        <begin position="27"/>
        <end position="140"/>
    </location>
</feature>
<dbReference type="InterPro" id="IPR017517">
    <property type="entry name" value="Maleyloyr_isom"/>
</dbReference>
<dbReference type="AlphaFoldDB" id="A0A3N4YHK8"/>
<dbReference type="OrthoDB" id="3671213at2"/>
<dbReference type="PANTHER" id="PTHR40758">
    <property type="entry name" value="CONSERVED PROTEIN"/>
    <property type="match status" value="1"/>
</dbReference>
<comment type="caution">
    <text evidence="3">The sequence shown here is derived from an EMBL/GenBank/DDBJ whole genome shotgun (WGS) entry which is preliminary data.</text>
</comment>
<dbReference type="SUPFAM" id="SSF109854">
    <property type="entry name" value="DinB/YfiT-like putative metalloenzymes"/>
    <property type="match status" value="1"/>
</dbReference>
<protein>
    <submittedName>
        <fullName evidence="3">Uncharacterized protein (TIGR03083 family)</fullName>
    </submittedName>
</protein>
<dbReference type="GO" id="GO:0046872">
    <property type="term" value="F:metal ion binding"/>
    <property type="evidence" value="ECO:0007669"/>
    <property type="project" value="InterPro"/>
</dbReference>
<evidence type="ECO:0000259" key="2">
    <source>
        <dbReference type="Pfam" id="PF11716"/>
    </source>
</evidence>
<dbReference type="RefSeq" id="WP_123813735.1">
    <property type="nucleotide sequence ID" value="NZ_RKQZ01000001.1"/>
</dbReference>
<accession>A0A3N4YHK8</accession>
<dbReference type="Pfam" id="PF07398">
    <property type="entry name" value="MDMPI_C"/>
    <property type="match status" value="1"/>
</dbReference>
<dbReference type="InterPro" id="IPR034660">
    <property type="entry name" value="DinB/YfiT-like"/>
</dbReference>
<dbReference type="EMBL" id="RKQZ01000001">
    <property type="protein sequence ID" value="RPF20589.1"/>
    <property type="molecule type" value="Genomic_DNA"/>
</dbReference>
<name>A0A3N4YHK8_9MICO</name>
<dbReference type="Pfam" id="PF11716">
    <property type="entry name" value="MDMPI_N"/>
    <property type="match status" value="1"/>
</dbReference>
<sequence>MTAGIPHRPGTPPGDIDYLPLLEHLQDAFHAAIDDVDPAAAVPACGDWTARELIEHLAEIHHWAGTQARAHDTPYPGRGSSGLAPHYAARAAELRETLRLLDPDATGRVLAHPDPLSPGPVSFWHRRQVHETLIHLHDLRAVAAGHPREDLVTDVPPEVWADAVDEVVTVFQPRQVGLGRMAPLRVRVLLQADDAPGAPAWVLGSPDADRAREIVPDVAVAGPSRTLALLLWGRLTPGEAAITVAGDGRDLDAALAEPIVP</sequence>
<feature type="domain" description="MDMPI C-terminal" evidence="1">
    <location>
        <begin position="161"/>
        <end position="252"/>
    </location>
</feature>
<dbReference type="PANTHER" id="PTHR40758:SF1">
    <property type="entry name" value="CONSERVED PROTEIN"/>
    <property type="match status" value="1"/>
</dbReference>
<keyword evidence="4" id="KW-1185">Reference proteome</keyword>
<dbReference type="Proteomes" id="UP000280501">
    <property type="component" value="Unassembled WGS sequence"/>
</dbReference>
<dbReference type="InterPro" id="IPR024344">
    <property type="entry name" value="MDMPI_metal-binding"/>
</dbReference>
<dbReference type="GO" id="GO:0005886">
    <property type="term" value="C:plasma membrane"/>
    <property type="evidence" value="ECO:0007669"/>
    <property type="project" value="TreeGrafter"/>
</dbReference>
<organism evidence="3 4">
    <name type="scientific">Myceligenerans xiligouense</name>
    <dbReference type="NCBI Taxonomy" id="253184"/>
    <lineage>
        <taxon>Bacteria</taxon>
        <taxon>Bacillati</taxon>
        <taxon>Actinomycetota</taxon>
        <taxon>Actinomycetes</taxon>
        <taxon>Micrococcales</taxon>
        <taxon>Promicromonosporaceae</taxon>
        <taxon>Myceligenerans</taxon>
    </lineage>
</organism>
<gene>
    <name evidence="3" type="ORF">EDD34_1186</name>
</gene>
<evidence type="ECO:0000313" key="3">
    <source>
        <dbReference type="EMBL" id="RPF20589.1"/>
    </source>
</evidence>
<evidence type="ECO:0000259" key="1">
    <source>
        <dbReference type="Pfam" id="PF07398"/>
    </source>
</evidence>
<reference evidence="3 4" key="1">
    <citation type="submission" date="2018-11" db="EMBL/GenBank/DDBJ databases">
        <title>Sequencing the genomes of 1000 actinobacteria strains.</title>
        <authorList>
            <person name="Klenk H.-P."/>
        </authorList>
    </citation>
    <scope>NUCLEOTIDE SEQUENCE [LARGE SCALE GENOMIC DNA]</scope>
    <source>
        <strain evidence="3 4">DSM 15700</strain>
    </source>
</reference>
<dbReference type="InterPro" id="IPR010872">
    <property type="entry name" value="MDMPI_C-term_domain"/>
</dbReference>
<evidence type="ECO:0000313" key="4">
    <source>
        <dbReference type="Proteomes" id="UP000280501"/>
    </source>
</evidence>
<proteinExistence type="predicted"/>
<dbReference type="NCBIfam" id="TIGR03083">
    <property type="entry name" value="maleylpyruvate isomerase family mycothiol-dependent enzyme"/>
    <property type="match status" value="1"/>
</dbReference>